<feature type="region of interest" description="Disordered" evidence="1">
    <location>
        <begin position="1"/>
        <end position="28"/>
    </location>
</feature>
<reference evidence="2 3" key="1">
    <citation type="journal article" date="2014" name="World J. Microbiol. Biotechnol.">
        <title>Biodiversity and physiological characteristics of Antarctic and Arctic lichens-associated bacteria.</title>
        <authorList>
            <person name="Lee Y.M."/>
            <person name="Kim E.H."/>
            <person name="Lee H.K."/>
            <person name="Hong S.G."/>
        </authorList>
    </citation>
    <scope>NUCLEOTIDE SEQUENCE [LARGE SCALE GENOMIC DNA]</scope>
    <source>
        <strain evidence="2 3">PAMC 26569</strain>
        <plasmid evidence="2">unnamed1</plasmid>
    </source>
</reference>
<geneLocation type="plasmid" evidence="2 3">
    <name>unnamed1</name>
</geneLocation>
<feature type="compositionally biased region" description="Low complexity" evidence="1">
    <location>
        <begin position="1"/>
        <end position="18"/>
    </location>
</feature>
<dbReference type="EMBL" id="CP053709">
    <property type="protein sequence ID" value="QKE92932.1"/>
    <property type="molecule type" value="Genomic_DNA"/>
</dbReference>
<dbReference type="AlphaFoldDB" id="A0A6M8HX02"/>
<dbReference type="Proteomes" id="UP000500767">
    <property type="component" value="Plasmid unnamed1"/>
</dbReference>
<name>A0A6M8HX02_9PROT</name>
<dbReference type="RefSeq" id="WP_171837402.1">
    <property type="nucleotide sequence ID" value="NZ_CP053709.1"/>
</dbReference>
<keyword evidence="2" id="KW-0614">Plasmid</keyword>
<proteinExistence type="predicted"/>
<keyword evidence="3" id="KW-1185">Reference proteome</keyword>
<protein>
    <submittedName>
        <fullName evidence="2">Uncharacterized protein</fullName>
    </submittedName>
</protein>
<evidence type="ECO:0000256" key="1">
    <source>
        <dbReference type="SAM" id="MobiDB-lite"/>
    </source>
</evidence>
<organism evidence="2 3">
    <name type="scientific">Lichenicola cladoniae</name>
    <dbReference type="NCBI Taxonomy" id="1484109"/>
    <lineage>
        <taxon>Bacteria</taxon>
        <taxon>Pseudomonadati</taxon>
        <taxon>Pseudomonadota</taxon>
        <taxon>Alphaproteobacteria</taxon>
        <taxon>Acetobacterales</taxon>
        <taxon>Acetobacteraceae</taxon>
        <taxon>Lichenicola</taxon>
    </lineage>
</organism>
<evidence type="ECO:0000313" key="2">
    <source>
        <dbReference type="EMBL" id="QKE92932.1"/>
    </source>
</evidence>
<evidence type="ECO:0000313" key="3">
    <source>
        <dbReference type="Proteomes" id="UP000500767"/>
    </source>
</evidence>
<accession>A0A6M8HX02</accession>
<sequence length="156" mass="17445">MQVSDSTVLSPSVTPVSDAPRSHRKPGTIPVTVRLDPFRYDRLKRLVRRFSTTGQNIIQTALDRSMVSLERERERASQAEIAGQSLLFAPALDAEASIARKPKQDSFAFIRPEPTVALTYRATVPMHRWLHRQSAETGMTIQEIITDALKMSKGAD</sequence>
<dbReference type="KEGG" id="lck:HN018_22175"/>
<gene>
    <name evidence="2" type="ORF">HN018_22175</name>
</gene>